<feature type="non-terminal residue" evidence="2">
    <location>
        <position position="73"/>
    </location>
</feature>
<feature type="compositionally biased region" description="Basic and acidic residues" evidence="1">
    <location>
        <begin position="18"/>
        <end position="31"/>
    </location>
</feature>
<accession>A0A6J4QAM9</accession>
<reference evidence="2" key="1">
    <citation type="submission" date="2020-02" db="EMBL/GenBank/DDBJ databases">
        <authorList>
            <person name="Meier V. D."/>
        </authorList>
    </citation>
    <scope>NUCLEOTIDE SEQUENCE</scope>
    <source>
        <strain evidence="2">AVDCRST_MAG55</strain>
    </source>
</reference>
<evidence type="ECO:0000256" key="1">
    <source>
        <dbReference type="SAM" id="MobiDB-lite"/>
    </source>
</evidence>
<dbReference type="AlphaFoldDB" id="A0A6J4QAM9"/>
<dbReference type="EMBL" id="CADCUZ010000168">
    <property type="protein sequence ID" value="CAA9439490.1"/>
    <property type="molecule type" value="Genomic_DNA"/>
</dbReference>
<name>A0A6J4QAM9_9ACTN</name>
<gene>
    <name evidence="2" type="ORF">AVDCRST_MAG55-3299</name>
</gene>
<organism evidence="2">
    <name type="scientific">uncultured Rubrobacteraceae bacterium</name>
    <dbReference type="NCBI Taxonomy" id="349277"/>
    <lineage>
        <taxon>Bacteria</taxon>
        <taxon>Bacillati</taxon>
        <taxon>Actinomycetota</taxon>
        <taxon>Rubrobacteria</taxon>
        <taxon>Rubrobacterales</taxon>
        <taxon>Rubrobacteraceae</taxon>
        <taxon>environmental samples</taxon>
    </lineage>
</organism>
<feature type="non-terminal residue" evidence="2">
    <location>
        <position position="1"/>
    </location>
</feature>
<protein>
    <submittedName>
        <fullName evidence="2">Uncharacterized protein</fullName>
    </submittedName>
</protein>
<feature type="region of interest" description="Disordered" evidence="1">
    <location>
        <begin position="1"/>
        <end position="62"/>
    </location>
</feature>
<sequence length="73" mass="8317">GGERRSRGANRGRLRGGPRTDEGRGHPEGWRRGYLRRLRCDGRPKAKPSRLPRSPFGGTTWPPATRWLRGWAL</sequence>
<proteinExistence type="predicted"/>
<evidence type="ECO:0000313" key="2">
    <source>
        <dbReference type="EMBL" id="CAA9439490.1"/>
    </source>
</evidence>
<feature type="compositionally biased region" description="Basic residues" evidence="1">
    <location>
        <begin position="7"/>
        <end position="16"/>
    </location>
</feature>